<evidence type="ECO:0000256" key="2">
    <source>
        <dbReference type="ARBA" id="ARBA00006270"/>
    </source>
</evidence>
<dbReference type="PANTHER" id="PTHR47980">
    <property type="entry name" value="LD44762P"/>
    <property type="match status" value="1"/>
</dbReference>
<evidence type="ECO:0000256" key="1">
    <source>
        <dbReference type="ARBA" id="ARBA00004308"/>
    </source>
</evidence>
<protein>
    <submittedName>
        <fullName evidence="7">Ras-related protein RAB8-1, related</fullName>
    </submittedName>
</protein>
<accession>U6GTI6</accession>
<keyword evidence="5" id="KW-0472">Membrane</keyword>
<dbReference type="RefSeq" id="XP_013247347.1">
    <property type="nucleotide sequence ID" value="XM_013391893.1"/>
</dbReference>
<dbReference type="GO" id="GO:0005525">
    <property type="term" value="F:GTP binding"/>
    <property type="evidence" value="ECO:0007669"/>
    <property type="project" value="UniProtKB-KW"/>
</dbReference>
<keyword evidence="6" id="KW-0449">Lipoprotein</keyword>
<keyword evidence="4" id="KW-0342">GTP-binding</keyword>
<evidence type="ECO:0000256" key="5">
    <source>
        <dbReference type="ARBA" id="ARBA00023136"/>
    </source>
</evidence>
<dbReference type="GO" id="GO:0003924">
    <property type="term" value="F:GTPase activity"/>
    <property type="evidence" value="ECO:0007669"/>
    <property type="project" value="InterPro"/>
</dbReference>
<dbReference type="AlphaFoldDB" id="U6GTI6"/>
<dbReference type="InterPro" id="IPR001806">
    <property type="entry name" value="Small_GTPase"/>
</dbReference>
<dbReference type="FunFam" id="3.40.50.300:FF:000586">
    <property type="entry name" value="Rab family GTPase"/>
    <property type="match status" value="1"/>
</dbReference>
<dbReference type="GeneID" id="25269027"/>
<dbReference type="Pfam" id="PF00071">
    <property type="entry name" value="Ras"/>
    <property type="match status" value="1"/>
</dbReference>
<dbReference type="NCBIfam" id="TIGR00231">
    <property type="entry name" value="small_GTP"/>
    <property type="match status" value="1"/>
</dbReference>
<comment type="similarity">
    <text evidence="2">Belongs to the small GTPase superfamily. Rab family.</text>
</comment>
<dbReference type="EMBL" id="HG673432">
    <property type="protein sequence ID" value="CDI83536.1"/>
    <property type="molecule type" value="Genomic_DNA"/>
</dbReference>
<evidence type="ECO:0000313" key="7">
    <source>
        <dbReference type="EMBL" id="CDI83536.1"/>
    </source>
</evidence>
<dbReference type="SMART" id="SM00175">
    <property type="entry name" value="RAB"/>
    <property type="match status" value="1"/>
</dbReference>
<dbReference type="InterPro" id="IPR027417">
    <property type="entry name" value="P-loop_NTPase"/>
</dbReference>
<evidence type="ECO:0000256" key="3">
    <source>
        <dbReference type="ARBA" id="ARBA00022741"/>
    </source>
</evidence>
<dbReference type="PROSITE" id="PS51419">
    <property type="entry name" value="RAB"/>
    <property type="match status" value="1"/>
</dbReference>
<dbReference type="PROSITE" id="PS51420">
    <property type="entry name" value="RHO"/>
    <property type="match status" value="1"/>
</dbReference>
<organism evidence="7 8">
    <name type="scientific">Eimeria acervulina</name>
    <name type="common">Coccidian parasite</name>
    <dbReference type="NCBI Taxonomy" id="5801"/>
    <lineage>
        <taxon>Eukaryota</taxon>
        <taxon>Sar</taxon>
        <taxon>Alveolata</taxon>
        <taxon>Apicomplexa</taxon>
        <taxon>Conoidasida</taxon>
        <taxon>Coccidia</taxon>
        <taxon>Eucoccidiorida</taxon>
        <taxon>Eimeriorina</taxon>
        <taxon>Eimeriidae</taxon>
        <taxon>Eimeria</taxon>
    </lineage>
</organism>
<evidence type="ECO:0000256" key="4">
    <source>
        <dbReference type="ARBA" id="ARBA00023134"/>
    </source>
</evidence>
<evidence type="ECO:0000313" key="8">
    <source>
        <dbReference type="Proteomes" id="UP000018050"/>
    </source>
</evidence>
<dbReference type="Proteomes" id="UP000018050">
    <property type="component" value="Unassembled WGS sequence"/>
</dbReference>
<reference evidence="7" key="2">
    <citation type="submission" date="2013-10" db="EMBL/GenBank/DDBJ databases">
        <authorList>
            <person name="Aslett M."/>
        </authorList>
    </citation>
    <scope>NUCLEOTIDE SEQUENCE</scope>
    <source>
        <strain evidence="7">Houghton</strain>
    </source>
</reference>
<dbReference type="PRINTS" id="PR00449">
    <property type="entry name" value="RASTRNSFRMNG"/>
</dbReference>
<dbReference type="SUPFAM" id="SSF52540">
    <property type="entry name" value="P-loop containing nucleoside triphosphate hydrolases"/>
    <property type="match status" value="1"/>
</dbReference>
<keyword evidence="8" id="KW-1185">Reference proteome</keyword>
<proteinExistence type="inferred from homology"/>
<dbReference type="InterPro" id="IPR050305">
    <property type="entry name" value="Small_GTPase_Rab"/>
</dbReference>
<dbReference type="VEuPathDB" id="ToxoDB:EAH_00009570"/>
<gene>
    <name evidence="7" type="ORF">EAH_00009570</name>
</gene>
<reference evidence="7" key="1">
    <citation type="submission" date="2013-10" db="EMBL/GenBank/DDBJ databases">
        <title>Genomic analysis of the causative agents of coccidiosis in chickens.</title>
        <authorList>
            <person name="Reid A.J."/>
            <person name="Blake D."/>
            <person name="Billington K."/>
            <person name="Browne H."/>
            <person name="Dunn M."/>
            <person name="Hung S."/>
            <person name="Kawahara F."/>
            <person name="Miranda-Saavedra D."/>
            <person name="Mourier T."/>
            <person name="Nagra H."/>
            <person name="Otto T.D."/>
            <person name="Rawlings N."/>
            <person name="Sanchez A."/>
            <person name="Sanders M."/>
            <person name="Subramaniam C."/>
            <person name="Tay Y."/>
            <person name="Dear P."/>
            <person name="Doerig C."/>
            <person name="Gruber A."/>
            <person name="Parkinson J."/>
            <person name="Shirley M."/>
            <person name="Wan K.L."/>
            <person name="Berriman M."/>
            <person name="Tomley F."/>
            <person name="Pain A."/>
        </authorList>
    </citation>
    <scope>NUCLEOTIDE SEQUENCE</scope>
    <source>
        <strain evidence="7">Houghton</strain>
    </source>
</reference>
<dbReference type="SMART" id="SM00174">
    <property type="entry name" value="RHO"/>
    <property type="match status" value="1"/>
</dbReference>
<dbReference type="OrthoDB" id="9989112at2759"/>
<keyword evidence="3" id="KW-0547">Nucleotide-binding</keyword>
<comment type="subcellular location">
    <subcellularLocation>
        <location evidence="1">Endomembrane system</location>
    </subcellularLocation>
</comment>
<dbReference type="SMART" id="SM00173">
    <property type="entry name" value="RAS"/>
    <property type="match status" value="1"/>
</dbReference>
<dbReference type="OMA" id="SKMEQNE"/>
<dbReference type="GO" id="GO:0012505">
    <property type="term" value="C:endomembrane system"/>
    <property type="evidence" value="ECO:0007669"/>
    <property type="project" value="UniProtKB-SubCell"/>
</dbReference>
<dbReference type="Gene3D" id="3.40.50.300">
    <property type="entry name" value="P-loop containing nucleotide triphosphate hydrolases"/>
    <property type="match status" value="1"/>
</dbReference>
<evidence type="ECO:0000256" key="6">
    <source>
        <dbReference type="ARBA" id="ARBA00023288"/>
    </source>
</evidence>
<name>U6GTI6_EIMAC</name>
<sequence>MSYRGGRREKAEPFDHLVKLLVLGDSSVGKSSLLLRFAENKFDPNFVLTIGVDFKTKVVECGGRRIKLQVWDTAGQERFRTITPAYFRSAMGVMLVYDITNLQTFLNIRRWMQNVEEYADPSIVRVLVANKLDLQSQRQVSRSKGEDLAREYSIPFIETSAKGNVNVEEAFMYVTFPTSLSATSFIHCRLKQIFAKGFLCKASNMHAVEAPTMLCCSLDVLGCKVRGE</sequence>
<dbReference type="SMART" id="SM00176">
    <property type="entry name" value="RAN"/>
    <property type="match status" value="1"/>
</dbReference>
<dbReference type="PROSITE" id="PS51421">
    <property type="entry name" value="RAS"/>
    <property type="match status" value="1"/>
</dbReference>
<dbReference type="InterPro" id="IPR005225">
    <property type="entry name" value="Small_GTP-bd"/>
</dbReference>